<reference evidence="3" key="1">
    <citation type="submission" date="2023-06" db="EMBL/GenBank/DDBJ databases">
        <authorList>
            <person name="Delattre M."/>
        </authorList>
    </citation>
    <scope>NUCLEOTIDE SEQUENCE</scope>
    <source>
        <strain evidence="3">AF72</strain>
    </source>
</reference>
<name>A0AA36DG23_9BILA</name>
<feature type="region of interest" description="Disordered" evidence="2">
    <location>
        <begin position="251"/>
        <end position="271"/>
    </location>
</feature>
<comment type="caution">
    <text evidence="3">The sequence shown here is derived from an EMBL/GenBank/DDBJ whole genome shotgun (WGS) entry which is preliminary data.</text>
</comment>
<accession>A0AA36DG23</accession>
<dbReference type="EMBL" id="CATQJA010002709">
    <property type="protein sequence ID" value="CAJ0586995.1"/>
    <property type="molecule type" value="Genomic_DNA"/>
</dbReference>
<sequence length="522" mass="58605">MPKEDTGPQNKLAERMMMRQEAVAAEIGCSSSEQRKLRDAQHQQAMDATPAPAEKKPMMSNEDGNRTKTEILTAHKKRQQEAAAAKIAEAARKRMEEKNALKKLMDQRKLRDAQHQQAMHATPAPAEKKQETVRDPFSSILGTENYHLLAKAADLKNLKGTLNGFEASLCGSNSYSMYDSFRRAISDVSEHVKKSDQPLDSDSLLSMFLAWIARAAGCKINALLPPGEVFPEAEAYLLNLRQAGLPQVYKDTERPEKVSSKRRQTVPDEPTLEEEIQRNVRNTMDMLTAYNLEDLKPPQAALLLFALCRQGLSNYEHLKLIGVVEKLLDCEQGRQRIIMHEFAAIFGHLTQDQHLSTSCVRILRQAACGCVAVWPVLSSTLIQKTEREELAVTPLEDLSKEDYVAQHLHIFNEALEEAHFDVKTYLEIFTITDLACCHCVVALARDSKKFNRIISRVQKTVRNQESIEGAELKLRLLSIEGHIEHTRAEETASTARAEPDDAPSDIGLDTYADDVSDLEFSD</sequence>
<feature type="region of interest" description="Disordered" evidence="2">
    <location>
        <begin position="487"/>
        <end position="522"/>
    </location>
</feature>
<feature type="compositionally biased region" description="Basic and acidic residues" evidence="2">
    <location>
        <begin position="53"/>
        <end position="64"/>
    </location>
</feature>
<keyword evidence="1" id="KW-0175">Coiled coil</keyword>
<feature type="region of interest" description="Disordered" evidence="2">
    <location>
        <begin position="108"/>
        <end position="132"/>
    </location>
</feature>
<protein>
    <submittedName>
        <fullName evidence="3">Uncharacterized protein</fullName>
    </submittedName>
</protein>
<feature type="non-terminal residue" evidence="3">
    <location>
        <position position="1"/>
    </location>
</feature>
<proteinExistence type="predicted"/>
<feature type="compositionally biased region" description="Acidic residues" evidence="2">
    <location>
        <begin position="511"/>
        <end position="522"/>
    </location>
</feature>
<dbReference type="Proteomes" id="UP001177023">
    <property type="component" value="Unassembled WGS sequence"/>
</dbReference>
<evidence type="ECO:0000256" key="2">
    <source>
        <dbReference type="SAM" id="MobiDB-lite"/>
    </source>
</evidence>
<evidence type="ECO:0000256" key="1">
    <source>
        <dbReference type="SAM" id="Coils"/>
    </source>
</evidence>
<gene>
    <name evidence="3" type="ORF">MSPICULIGERA_LOCUS24975</name>
</gene>
<feature type="region of interest" description="Disordered" evidence="2">
    <location>
        <begin position="25"/>
        <end position="64"/>
    </location>
</feature>
<feature type="coiled-coil region" evidence="1">
    <location>
        <begin position="78"/>
        <end position="108"/>
    </location>
</feature>
<evidence type="ECO:0000313" key="4">
    <source>
        <dbReference type="Proteomes" id="UP001177023"/>
    </source>
</evidence>
<dbReference type="AlphaFoldDB" id="A0AA36DG23"/>
<evidence type="ECO:0000313" key="3">
    <source>
        <dbReference type="EMBL" id="CAJ0586995.1"/>
    </source>
</evidence>
<organism evidence="3 4">
    <name type="scientific">Mesorhabditis spiculigera</name>
    <dbReference type="NCBI Taxonomy" id="96644"/>
    <lineage>
        <taxon>Eukaryota</taxon>
        <taxon>Metazoa</taxon>
        <taxon>Ecdysozoa</taxon>
        <taxon>Nematoda</taxon>
        <taxon>Chromadorea</taxon>
        <taxon>Rhabditida</taxon>
        <taxon>Rhabditina</taxon>
        <taxon>Rhabditomorpha</taxon>
        <taxon>Rhabditoidea</taxon>
        <taxon>Rhabditidae</taxon>
        <taxon>Mesorhabditinae</taxon>
        <taxon>Mesorhabditis</taxon>
    </lineage>
</organism>
<keyword evidence="4" id="KW-1185">Reference proteome</keyword>